<dbReference type="PANTHER" id="PTHR12674:SF2">
    <property type="entry name" value="PREFOLDIN SUBUNIT 5"/>
    <property type="match status" value="1"/>
</dbReference>
<evidence type="ECO:0000256" key="5">
    <source>
        <dbReference type="ARBA" id="ARBA00044156"/>
    </source>
</evidence>
<name>A0A133VKH9_9EURY</name>
<protein>
    <recommendedName>
        <fullName evidence="5 7">Prefoldin subunit alpha</fullName>
    </recommendedName>
    <alternativeName>
        <fullName evidence="6 7">GimC subunit alpha</fullName>
    </alternativeName>
</protein>
<keyword evidence="7" id="KW-0963">Cytoplasm</keyword>
<organism evidence="10 11">
    <name type="scientific">candidate division MSBL1 archaeon SCGC-AAA382A20</name>
    <dbReference type="NCBI Taxonomy" id="1698280"/>
    <lineage>
        <taxon>Archaea</taxon>
        <taxon>Methanobacteriati</taxon>
        <taxon>Methanobacteriota</taxon>
        <taxon>candidate division MSBL1</taxon>
    </lineage>
</organism>
<gene>
    <name evidence="7" type="primary">pfdA</name>
    <name evidence="10" type="ORF">AKJ51_02520</name>
</gene>
<dbReference type="Gene3D" id="1.10.287.370">
    <property type="match status" value="1"/>
</dbReference>
<feature type="region of interest" description="Disordered" evidence="9">
    <location>
        <begin position="136"/>
        <end position="158"/>
    </location>
</feature>
<comment type="subunit">
    <text evidence="2 7">Heterohexamer of two alpha and four beta subunits.</text>
</comment>
<dbReference type="PANTHER" id="PTHR12674">
    <property type="entry name" value="PREFOLDIN SUBUNIT 5"/>
    <property type="match status" value="1"/>
</dbReference>
<dbReference type="SUPFAM" id="SSF46579">
    <property type="entry name" value="Prefoldin"/>
    <property type="match status" value="1"/>
</dbReference>
<evidence type="ECO:0000256" key="3">
    <source>
        <dbReference type="ARBA" id="ARBA00023186"/>
    </source>
</evidence>
<dbReference type="InterPro" id="IPR011599">
    <property type="entry name" value="PFD_alpha_archaea"/>
</dbReference>
<keyword evidence="11" id="KW-1185">Reference proteome</keyword>
<sequence>MNNMENKKQEELQQVVGELREAQQNVEILQSQSEELKNSINEIESTKETLEGIEEVEAGTELLVPLGSGSYLPVEAHKPDKVLMDLGADLVAERSPEKVSELIDKQKKDIEGSLEEIQNRIKKLNEKIEELRPKAQELIEEAQSGQQTESEQISDREG</sequence>
<comment type="similarity">
    <text evidence="1">Belongs to the prefoldin subunit alpha family.</text>
</comment>
<dbReference type="Pfam" id="PF02996">
    <property type="entry name" value="Prefoldin"/>
    <property type="match status" value="1"/>
</dbReference>
<evidence type="ECO:0000256" key="8">
    <source>
        <dbReference type="SAM" id="Coils"/>
    </source>
</evidence>
<dbReference type="Proteomes" id="UP000070263">
    <property type="component" value="Unassembled WGS sequence"/>
</dbReference>
<reference evidence="10 11" key="1">
    <citation type="journal article" date="2016" name="Sci. Rep.">
        <title>Metabolic traits of an uncultured archaeal lineage -MSBL1- from brine pools of the Red Sea.</title>
        <authorList>
            <person name="Mwirichia R."/>
            <person name="Alam I."/>
            <person name="Rashid M."/>
            <person name="Vinu M."/>
            <person name="Ba-Alawi W."/>
            <person name="Anthony Kamau A."/>
            <person name="Kamanda Ngugi D."/>
            <person name="Goker M."/>
            <person name="Klenk H.P."/>
            <person name="Bajic V."/>
            <person name="Stingl U."/>
        </authorList>
    </citation>
    <scope>NUCLEOTIDE SEQUENCE [LARGE SCALE GENOMIC DNA]</scope>
    <source>
        <strain evidence="10">SCGC-AAA382A20</strain>
    </source>
</reference>
<dbReference type="AlphaFoldDB" id="A0A133VKH9"/>
<dbReference type="GO" id="GO:0006457">
    <property type="term" value="P:protein folding"/>
    <property type="evidence" value="ECO:0007669"/>
    <property type="project" value="UniProtKB-UniRule"/>
</dbReference>
<comment type="similarity">
    <text evidence="7">Belongs to the prefoldin alpha subunit family.</text>
</comment>
<evidence type="ECO:0000256" key="2">
    <source>
        <dbReference type="ARBA" id="ARBA00011716"/>
    </source>
</evidence>
<dbReference type="HAMAP" id="MF_00308">
    <property type="entry name" value="PfdA"/>
    <property type="match status" value="1"/>
</dbReference>
<evidence type="ECO:0000256" key="1">
    <source>
        <dbReference type="ARBA" id="ARBA00010048"/>
    </source>
</evidence>
<comment type="function">
    <text evidence="4 7">Molecular chaperone capable of stabilizing a range of proteins. Seems to fulfill an ATP-independent, HSP70-like function in archaeal de novo protein folding.</text>
</comment>
<evidence type="ECO:0000256" key="9">
    <source>
        <dbReference type="SAM" id="MobiDB-lite"/>
    </source>
</evidence>
<keyword evidence="8" id="KW-0175">Coiled coil</keyword>
<feature type="coiled-coil region" evidence="8">
    <location>
        <begin position="1"/>
        <end position="56"/>
    </location>
</feature>
<comment type="subcellular location">
    <subcellularLocation>
        <location evidence="7">Cytoplasm</location>
    </subcellularLocation>
</comment>
<evidence type="ECO:0000313" key="11">
    <source>
        <dbReference type="Proteomes" id="UP000070263"/>
    </source>
</evidence>
<dbReference type="InterPro" id="IPR009053">
    <property type="entry name" value="Prefoldin"/>
</dbReference>
<dbReference type="CDD" id="cd23160">
    <property type="entry name" value="Prefoldin_alpha_GimC"/>
    <property type="match status" value="1"/>
</dbReference>
<accession>A0A133VKH9</accession>
<dbReference type="EMBL" id="LHYE01000024">
    <property type="protein sequence ID" value="KXB06910.1"/>
    <property type="molecule type" value="Genomic_DNA"/>
</dbReference>
<keyword evidence="3 7" id="KW-0143">Chaperone</keyword>
<evidence type="ECO:0000256" key="6">
    <source>
        <dbReference type="ARBA" id="ARBA00044231"/>
    </source>
</evidence>
<proteinExistence type="inferred from homology"/>
<dbReference type="NCBIfam" id="TIGR00293">
    <property type="entry name" value="prefoldin subunit alpha"/>
    <property type="match status" value="1"/>
</dbReference>
<evidence type="ECO:0000256" key="7">
    <source>
        <dbReference type="HAMAP-Rule" id="MF_00308"/>
    </source>
</evidence>
<evidence type="ECO:0000313" key="10">
    <source>
        <dbReference type="EMBL" id="KXB06910.1"/>
    </source>
</evidence>
<comment type="caution">
    <text evidence="10">The sequence shown here is derived from an EMBL/GenBank/DDBJ whole genome shotgun (WGS) entry which is preliminary data.</text>
</comment>
<dbReference type="GO" id="GO:0000775">
    <property type="term" value="C:chromosome, centromeric region"/>
    <property type="evidence" value="ECO:0007669"/>
    <property type="project" value="InterPro"/>
</dbReference>
<dbReference type="GO" id="GO:0051082">
    <property type="term" value="F:unfolded protein binding"/>
    <property type="evidence" value="ECO:0007669"/>
    <property type="project" value="UniProtKB-UniRule"/>
</dbReference>
<dbReference type="InterPro" id="IPR004127">
    <property type="entry name" value="Prefoldin_subunit_alpha"/>
</dbReference>
<dbReference type="GO" id="GO:0005737">
    <property type="term" value="C:cytoplasm"/>
    <property type="evidence" value="ECO:0007669"/>
    <property type="project" value="UniProtKB-SubCell"/>
</dbReference>
<dbReference type="GO" id="GO:0016272">
    <property type="term" value="C:prefoldin complex"/>
    <property type="evidence" value="ECO:0007669"/>
    <property type="project" value="UniProtKB-UniRule"/>
</dbReference>
<evidence type="ECO:0000256" key="4">
    <source>
        <dbReference type="ARBA" id="ARBA00025077"/>
    </source>
</evidence>